<proteinExistence type="predicted"/>
<dbReference type="InterPro" id="IPR011059">
    <property type="entry name" value="Metal-dep_hydrolase_composite"/>
</dbReference>
<reference evidence="2" key="1">
    <citation type="journal article" date="2022" name="Pest Manag. Sci.">
        <title>Glutamicibacter halophytocola-mediated host fitness of potato tuber moth on Solanaceae crops.</title>
        <authorList>
            <person name="Wang W."/>
            <person name="Xiao G."/>
            <person name="Du G."/>
            <person name="Chang L."/>
            <person name="Yang Y."/>
            <person name="Ye J."/>
            <person name="Chen B."/>
        </authorList>
    </citation>
    <scope>NUCLEOTIDE SEQUENCE</scope>
    <source>
        <strain evidence="2">S2</strain>
    </source>
</reference>
<dbReference type="RefSeq" id="WP_257745688.1">
    <property type="nucleotide sequence ID" value="NZ_CP102487.1"/>
</dbReference>
<dbReference type="Gene3D" id="2.30.40.10">
    <property type="entry name" value="Urease, subunit C, domain 1"/>
    <property type="match status" value="1"/>
</dbReference>
<evidence type="ECO:0000259" key="1">
    <source>
        <dbReference type="Pfam" id="PF07969"/>
    </source>
</evidence>
<evidence type="ECO:0000313" key="2">
    <source>
        <dbReference type="EMBL" id="UUX58946.1"/>
    </source>
</evidence>
<dbReference type="PANTHER" id="PTHR22642:SF2">
    <property type="entry name" value="PROTEIN LONG AFTER FAR-RED 3"/>
    <property type="match status" value="1"/>
</dbReference>
<organism evidence="2 3">
    <name type="scientific">Glutamicibacter halophytocola</name>
    <dbReference type="NCBI Taxonomy" id="1933880"/>
    <lineage>
        <taxon>Bacteria</taxon>
        <taxon>Bacillati</taxon>
        <taxon>Actinomycetota</taxon>
        <taxon>Actinomycetes</taxon>
        <taxon>Micrococcales</taxon>
        <taxon>Micrococcaceae</taxon>
        <taxon>Glutamicibacter</taxon>
    </lineage>
</organism>
<dbReference type="SUPFAM" id="SSF51556">
    <property type="entry name" value="Metallo-dependent hydrolases"/>
    <property type="match status" value="1"/>
</dbReference>
<evidence type="ECO:0000313" key="3">
    <source>
        <dbReference type="Proteomes" id="UP001060018"/>
    </source>
</evidence>
<dbReference type="InterPro" id="IPR032466">
    <property type="entry name" value="Metal_Hydrolase"/>
</dbReference>
<dbReference type="PANTHER" id="PTHR22642">
    <property type="entry name" value="IMIDAZOLONEPROPIONASE"/>
    <property type="match status" value="1"/>
</dbReference>
<feature type="domain" description="Amidohydrolase 3" evidence="1">
    <location>
        <begin position="51"/>
        <end position="529"/>
    </location>
</feature>
<dbReference type="SUPFAM" id="SSF51338">
    <property type="entry name" value="Composite domain of metallo-dependent hydrolases"/>
    <property type="match status" value="1"/>
</dbReference>
<protein>
    <submittedName>
        <fullName evidence="2">Amidohydrolase</fullName>
    </submittedName>
</protein>
<dbReference type="Pfam" id="PF07969">
    <property type="entry name" value="Amidohydro_3"/>
    <property type="match status" value="1"/>
</dbReference>
<dbReference type="InterPro" id="IPR013108">
    <property type="entry name" value="Amidohydro_3"/>
</dbReference>
<accession>A0AA95BQ31</accession>
<dbReference type="Proteomes" id="UP001060018">
    <property type="component" value="Chromosome"/>
</dbReference>
<dbReference type="Gene3D" id="3.20.20.140">
    <property type="entry name" value="Metal-dependent hydrolases"/>
    <property type="match status" value="1"/>
</dbReference>
<dbReference type="EMBL" id="CP102487">
    <property type="protein sequence ID" value="UUX58946.1"/>
    <property type="molecule type" value="Genomic_DNA"/>
</dbReference>
<gene>
    <name evidence="2" type="ORF">NUH22_16890</name>
</gene>
<sequence>MAGPQTVLYARTIHTLSSAKDVTALGITDGLISHVGTTEEATAWITENTAVIDYGEAAITPGLVDAHIHPVFGQSVARGVFLGDARTLAEASLELARHAKTIDPSAIVLGYGLNVSIFGTSEPNGDFLDEAVDGRPAYITCFDAHSALASKSMLELAGVKGTEVFTDGSSVVVDETGAPTGFLREFAAMSLVETALSPLGIDDKVEAVYRLFINMAASGLTGGEMLDLADPDSLEIFRRLESRGDLPIKVRIAPWIMASDAPGALDKLIELQGHRGRRWHVRGAKLMIDGTVDNGTAWLYEPDTKGESTESLYLDPEQYIQNLRTLADAGVTTTTHAIGDQGIGYVISAISDLPKNGLRHRIEHLEEINDEDFSRLRASGATISMQPTHCTHFVRADGSDTWSRRLGDHRASFAFRLRDVKDAGLVLALGSDWPIAPFDPRLIMADAQTRRRTEVPGSDSAQPRHKLSALEALEGYTVNVHESTGALGGRIEVGMPADLSVFAADPLTASPEELCTLEVLGTYVDGKPVDLAAELPEASSA</sequence>
<name>A0AA95BQ31_9MICC</name>
<dbReference type="Gene3D" id="3.10.310.70">
    <property type="match status" value="1"/>
</dbReference>
<dbReference type="CDD" id="cd01300">
    <property type="entry name" value="YtcJ_like"/>
    <property type="match status" value="1"/>
</dbReference>
<dbReference type="AlphaFoldDB" id="A0AA95BQ31"/>
<dbReference type="GO" id="GO:0016810">
    <property type="term" value="F:hydrolase activity, acting on carbon-nitrogen (but not peptide) bonds"/>
    <property type="evidence" value="ECO:0007669"/>
    <property type="project" value="InterPro"/>
</dbReference>
<dbReference type="InterPro" id="IPR033932">
    <property type="entry name" value="YtcJ-like"/>
</dbReference>